<organism evidence="1 2">
    <name type="scientific">Caenorhabditis japonica</name>
    <dbReference type="NCBI Taxonomy" id="281687"/>
    <lineage>
        <taxon>Eukaryota</taxon>
        <taxon>Metazoa</taxon>
        <taxon>Ecdysozoa</taxon>
        <taxon>Nematoda</taxon>
        <taxon>Chromadorea</taxon>
        <taxon>Rhabditida</taxon>
        <taxon>Rhabditina</taxon>
        <taxon>Rhabditomorpha</taxon>
        <taxon>Rhabditoidea</taxon>
        <taxon>Rhabditidae</taxon>
        <taxon>Peloderinae</taxon>
        <taxon>Caenorhabditis</taxon>
    </lineage>
</organism>
<proteinExistence type="predicted"/>
<name>A0A8R1I927_CAEJA</name>
<keyword evidence="2" id="KW-1185">Reference proteome</keyword>
<accession>A0A8R1I927</accession>
<evidence type="ECO:0000313" key="2">
    <source>
        <dbReference type="Proteomes" id="UP000005237"/>
    </source>
</evidence>
<sequence length="125" mass="13504">MICRFIEKLPFGNLSVYDMATHVWTKDARCFTGNTTVNPFEAIEGELAVSQAAAVFAGKSHQASRSPVCSGTHADALSHRTIAACRGPPPTTEAPSAALHIKDCTVSRRPFNAMQPTNQRSPETF</sequence>
<reference evidence="1" key="2">
    <citation type="submission" date="2022-06" db="UniProtKB">
        <authorList>
            <consortium name="EnsemblMetazoa"/>
        </authorList>
    </citation>
    <scope>IDENTIFICATION</scope>
    <source>
        <strain evidence="1">DF5081</strain>
    </source>
</reference>
<dbReference type="EnsemblMetazoa" id="CJA24310b.1">
    <property type="protein sequence ID" value="CJA24310b.1"/>
    <property type="gene ID" value="WBGene00179882"/>
</dbReference>
<dbReference type="Proteomes" id="UP000005237">
    <property type="component" value="Unassembled WGS sequence"/>
</dbReference>
<dbReference type="AlphaFoldDB" id="A0A8R1I927"/>
<evidence type="ECO:0000313" key="1">
    <source>
        <dbReference type="EnsemblMetazoa" id="CJA24310b.1"/>
    </source>
</evidence>
<protein>
    <submittedName>
        <fullName evidence="1">Uncharacterized protein</fullName>
    </submittedName>
</protein>
<reference evidence="2" key="1">
    <citation type="submission" date="2010-08" db="EMBL/GenBank/DDBJ databases">
        <authorList>
            <consortium name="Caenorhabditis japonica Sequencing Consortium"/>
            <person name="Wilson R.K."/>
        </authorList>
    </citation>
    <scope>NUCLEOTIDE SEQUENCE [LARGE SCALE GENOMIC DNA]</scope>
    <source>
        <strain evidence="2">DF5081</strain>
    </source>
</reference>